<reference evidence="2" key="1">
    <citation type="submission" date="2022-11" db="UniProtKB">
        <authorList>
            <consortium name="WormBaseParasite"/>
        </authorList>
    </citation>
    <scope>IDENTIFICATION</scope>
</reference>
<evidence type="ECO:0000313" key="1">
    <source>
        <dbReference type="Proteomes" id="UP000887576"/>
    </source>
</evidence>
<dbReference type="Proteomes" id="UP000887576">
    <property type="component" value="Unplaced"/>
</dbReference>
<evidence type="ECO:0000313" key="2">
    <source>
        <dbReference type="WBParaSite" id="JU765_v2.g18778.t1"/>
    </source>
</evidence>
<proteinExistence type="predicted"/>
<organism evidence="1 2">
    <name type="scientific">Panagrolaimus sp. JU765</name>
    <dbReference type="NCBI Taxonomy" id="591449"/>
    <lineage>
        <taxon>Eukaryota</taxon>
        <taxon>Metazoa</taxon>
        <taxon>Ecdysozoa</taxon>
        <taxon>Nematoda</taxon>
        <taxon>Chromadorea</taxon>
        <taxon>Rhabditida</taxon>
        <taxon>Tylenchina</taxon>
        <taxon>Panagrolaimomorpha</taxon>
        <taxon>Panagrolaimoidea</taxon>
        <taxon>Panagrolaimidae</taxon>
        <taxon>Panagrolaimus</taxon>
    </lineage>
</organism>
<dbReference type="WBParaSite" id="JU765_v2.g18778.t1">
    <property type="protein sequence ID" value="JU765_v2.g18778.t1"/>
    <property type="gene ID" value="JU765_v2.g18778"/>
</dbReference>
<protein>
    <submittedName>
        <fullName evidence="2">Uncharacterized protein</fullName>
    </submittedName>
</protein>
<sequence length="188" mass="21639">MMETAVIDLFENYHDKIGLHNGWIFDNFAIKPKQLARFVAALMRNVVFADSEKDEIDGEVIADRRIALFDFLRSGPVEAVNAFIYPFLHYLNPLFEGGNIVQIPLNASRICADGIYLMNRGFFSLIYVMPQCPLKYIKDIFKVNDYEAIDSTTMELDDIPKTAKQLQEILEWMRKMRGGYASQTLVLK</sequence>
<name>A0AC34QRP9_9BILA</name>
<accession>A0AC34QRP9</accession>